<dbReference type="CDD" id="cd21994">
    <property type="entry name" value="HMG-box_SSRP1-like"/>
    <property type="match status" value="1"/>
</dbReference>
<evidence type="ECO:0000256" key="19">
    <source>
        <dbReference type="ARBA" id="ARBA00083607"/>
    </source>
</evidence>
<dbReference type="InterPro" id="IPR035417">
    <property type="entry name" value="SSRP1/POB3_N"/>
</dbReference>
<evidence type="ECO:0000256" key="2">
    <source>
        <dbReference type="ARBA" id="ARBA00004604"/>
    </source>
</evidence>
<dbReference type="SUPFAM" id="SSF47095">
    <property type="entry name" value="HMG-box"/>
    <property type="match status" value="1"/>
</dbReference>
<dbReference type="Gene3D" id="2.30.29.220">
    <property type="entry name" value="Structure-specific recognition protein (SSRP1)"/>
    <property type="match status" value="1"/>
</dbReference>
<evidence type="ECO:0000256" key="14">
    <source>
        <dbReference type="ARBA" id="ARBA00031592"/>
    </source>
</evidence>
<dbReference type="Gene3D" id="1.10.30.10">
    <property type="entry name" value="High mobility group box domain"/>
    <property type="match status" value="1"/>
</dbReference>
<dbReference type="STRING" id="178035.A0A154PHC4"/>
<keyword evidence="6" id="KW-0235">DNA replication</keyword>
<evidence type="ECO:0000256" key="7">
    <source>
        <dbReference type="ARBA" id="ARBA00022763"/>
    </source>
</evidence>
<dbReference type="EMBL" id="KQ434905">
    <property type="protein sequence ID" value="KZC11261.1"/>
    <property type="molecule type" value="Genomic_DNA"/>
</dbReference>
<evidence type="ECO:0000256" key="5">
    <source>
        <dbReference type="ARBA" id="ARBA00022454"/>
    </source>
</evidence>
<keyword evidence="7" id="KW-0227">DNA damage</keyword>
<dbReference type="FunFam" id="2.30.29.30:FF:000119">
    <property type="entry name" value="FACT complex subunit SSRP1"/>
    <property type="match status" value="1"/>
</dbReference>
<feature type="compositionally biased region" description="Acidic residues" evidence="21">
    <location>
        <begin position="468"/>
        <end position="493"/>
    </location>
</feature>
<dbReference type="SUPFAM" id="SSF50729">
    <property type="entry name" value="PH domain-like"/>
    <property type="match status" value="1"/>
</dbReference>
<evidence type="ECO:0000256" key="20">
    <source>
        <dbReference type="PROSITE-ProRule" id="PRU00267"/>
    </source>
</evidence>
<keyword evidence="8" id="KW-0694">RNA-binding</keyword>
<keyword evidence="13 20" id="KW-0539">Nucleus</keyword>
<feature type="region of interest" description="Disordered" evidence="21">
    <location>
        <begin position="458"/>
        <end position="556"/>
    </location>
</feature>
<protein>
    <recommendedName>
        <fullName evidence="4">FACT complex subunit SSRP1</fullName>
    </recommendedName>
    <alternativeName>
        <fullName evidence="16">FACT complex subunit Ssrp1</fullName>
    </alternativeName>
    <alternativeName>
        <fullName evidence="14 19">Facilitates Chromatin transcription complex subunit SSRP1</fullName>
    </alternativeName>
    <alternativeName>
        <fullName evidence="17">Recombination signal sequence recognition protein</fullName>
    </alternativeName>
    <alternativeName>
        <fullName evidence="18">Single-strand recognition protein</fullName>
    </alternativeName>
</protein>
<feature type="compositionally biased region" description="Basic residues" evidence="21">
    <location>
        <begin position="513"/>
        <end position="526"/>
    </location>
</feature>
<keyword evidence="11" id="KW-0804">Transcription</keyword>
<dbReference type="PROSITE" id="PS50118">
    <property type="entry name" value="HMG_BOX_2"/>
    <property type="match status" value="1"/>
</dbReference>
<feature type="compositionally biased region" description="Basic and acidic residues" evidence="21">
    <location>
        <begin position="811"/>
        <end position="828"/>
    </location>
</feature>
<dbReference type="GO" id="GO:0006281">
    <property type="term" value="P:DNA repair"/>
    <property type="evidence" value="ECO:0007669"/>
    <property type="project" value="UniProtKB-KW"/>
</dbReference>
<dbReference type="OrthoDB" id="498543at2759"/>
<feature type="compositionally biased region" description="Basic and acidic residues" evidence="21">
    <location>
        <begin position="761"/>
        <end position="804"/>
    </location>
</feature>
<keyword evidence="5" id="KW-0158">Chromosome</keyword>
<dbReference type="Gene3D" id="2.30.29.150">
    <property type="match status" value="1"/>
</dbReference>
<evidence type="ECO:0000256" key="9">
    <source>
        <dbReference type="ARBA" id="ARBA00023015"/>
    </source>
</evidence>
<evidence type="ECO:0000256" key="8">
    <source>
        <dbReference type="ARBA" id="ARBA00022884"/>
    </source>
</evidence>
<evidence type="ECO:0000256" key="4">
    <source>
        <dbReference type="ARBA" id="ARBA00016104"/>
    </source>
</evidence>
<gene>
    <name evidence="23" type="ORF">WN55_02352</name>
</gene>
<dbReference type="InterPro" id="IPR048993">
    <property type="entry name" value="SSRP1-like_PH1"/>
</dbReference>
<dbReference type="InterPro" id="IPR036910">
    <property type="entry name" value="HMG_box_dom_sf"/>
</dbReference>
<keyword evidence="10 20" id="KW-0238">DNA-binding</keyword>
<comment type="function">
    <text evidence="15">Component of the FACT complex, a general chromatin factor that acts to reorganize nucleosomes. The FACT complex is involved in multiple processes that require DNA as a template such as mRNA elongation, DNA replication and DNA repair. During transcription elongation the FACT complex acts as a histone chaperone that both destabilizes and restores nucleosomal structure. It facilitates the passage of RNA polymerase II and transcription by promoting the dissociation of one histone H2A-H2B dimer from the nucleosome, then subsequently promotes the reestablishment of the nucleosome following the passage of RNA polymerase II. Binds specifically to single-stranded DNA and RNA with highest affinity for nucleotides G and U. The FACT complex is required for expression of Hox genes.</text>
</comment>
<feature type="compositionally biased region" description="Acidic residues" evidence="21">
    <location>
        <begin position="829"/>
        <end position="838"/>
    </location>
</feature>
<dbReference type="Pfam" id="PF00505">
    <property type="entry name" value="HMG_box"/>
    <property type="match status" value="1"/>
</dbReference>
<name>A0A154PHC4_DUFNO</name>
<sequence>MDFLEYPDVIAEVKGAMTPGRLKLTDQHLIFKNQKTGKVEQISASDMEMVNYQKFIGTWGLRIFLKNGTLHRFRGFKEADQEKIAKFFSQNYKKDMLEKELSLKGWNWGTARFNGSVLSFDVGHHTAFEIPLYDVSQCNTGKNEVTLEFHQNDDAPVSLMEMRFHIPISDSVDQDPVEAFHQQVMEKASVISVSGDAIAIFREIQCLTPRGRYDIKIFQSFFQLHGKTFDYKIPMSTVLRLFLLPHKDSRQMYFVVSLDPPIKQGQTRYHYLVLLFNQEEETSIELPFSKKELKEKYEDKLTKELSGPTYEVLGKVMKVIINRKITGPGNFTSHSGALAISCSFKAAAGHLYPLERGFIYVHKPPIHIRFEEIASVNFARGGGSTRSFDFEIELTSGVVHTFSSIEKEEYGKLFDFITSKKLRVKNRGKSDKLSYDNDFGDSDQEDEPDAYLARVKAEAQERDAEDNHDSEEESTDEDFNPNQDESDVAEEYDSNPNSSDSDNDSDDSEKSQKKEKKEKRERKSKSAKTVVQKPRKRRKQKKEKDANKPKRPPTAFMIWLNNARESIKADNPGIAVTEIAKKGGEMWRELKDKSEWEEKAAKAKKEYAALMKEYEASGGGLASAGSQAKGGTQEKKKKEVKKESPSKQVGGSFKSKEYISEDESSSDGDTKKGDDTCSDEDSDEDKGKKGGDKSSAKVEKGYSNEDSDEDNRTAKVEKAHSNEDSDEDKGKKKEDKRTAKVEKARSGEDSGEDKRKKKGDKRSAKVEKAHSNEDSDEDKGKKKEDKRTAKVEKARSGEDSGEDKRKKKGDKRSADDDNKKSKKEKRDESDEGSIDEPIESTPPSSDVESKDSD</sequence>
<proteinExistence type="inferred from homology"/>
<feature type="DNA-binding region" description="HMG box" evidence="20">
    <location>
        <begin position="549"/>
        <end position="615"/>
    </location>
</feature>
<evidence type="ECO:0000259" key="22">
    <source>
        <dbReference type="PROSITE" id="PS50118"/>
    </source>
</evidence>
<dbReference type="GO" id="GO:0003723">
    <property type="term" value="F:RNA binding"/>
    <property type="evidence" value="ECO:0007669"/>
    <property type="project" value="UniProtKB-KW"/>
</dbReference>
<dbReference type="PANTHER" id="PTHR45849:SF1">
    <property type="entry name" value="FACT COMPLEX SUBUNIT SSRP1"/>
    <property type="match status" value="1"/>
</dbReference>
<dbReference type="SMART" id="SM00398">
    <property type="entry name" value="HMG"/>
    <property type="match status" value="1"/>
</dbReference>
<reference evidence="23 24" key="1">
    <citation type="submission" date="2015-07" db="EMBL/GenBank/DDBJ databases">
        <title>The genome of Dufourea novaeangliae.</title>
        <authorList>
            <person name="Pan H."/>
            <person name="Kapheim K."/>
        </authorList>
    </citation>
    <scope>NUCLEOTIDE SEQUENCE [LARGE SCALE GENOMIC DNA]</scope>
    <source>
        <strain evidence="23">0120121106</strain>
        <tissue evidence="23">Whole body</tissue>
    </source>
</reference>
<feature type="region of interest" description="Disordered" evidence="21">
    <location>
        <begin position="618"/>
        <end position="853"/>
    </location>
</feature>
<comment type="subcellular location">
    <subcellularLocation>
        <location evidence="1">Chromosome</location>
    </subcellularLocation>
    <subcellularLocation>
        <location evidence="2">Nucleus</location>
        <location evidence="2">Nucleolus</location>
    </subcellularLocation>
</comment>
<dbReference type="InterPro" id="IPR011993">
    <property type="entry name" value="PH-like_dom_sf"/>
</dbReference>
<dbReference type="CDD" id="cd13230">
    <property type="entry name" value="PH1_SSRP1-like"/>
    <property type="match status" value="1"/>
</dbReference>
<evidence type="ECO:0000256" key="11">
    <source>
        <dbReference type="ARBA" id="ARBA00023163"/>
    </source>
</evidence>
<dbReference type="InterPro" id="IPR013719">
    <property type="entry name" value="RTT106/SPT16-like_middle_dom"/>
</dbReference>
<dbReference type="AlphaFoldDB" id="A0A154PHC4"/>
<dbReference type="FunFam" id="2.30.29.150:FF:000001">
    <property type="entry name" value="Fact complex subunit ssrp1"/>
    <property type="match status" value="1"/>
</dbReference>
<dbReference type="GO" id="GO:0006260">
    <property type="term" value="P:DNA replication"/>
    <property type="evidence" value="ECO:0007669"/>
    <property type="project" value="UniProtKB-KW"/>
</dbReference>
<comment type="similarity">
    <text evidence="3">Belongs to the SSRP1 family.</text>
</comment>
<dbReference type="GO" id="GO:0042393">
    <property type="term" value="F:histone binding"/>
    <property type="evidence" value="ECO:0007669"/>
    <property type="project" value="TreeGrafter"/>
</dbReference>
<feature type="compositionally biased region" description="Basic and acidic residues" evidence="21">
    <location>
        <begin position="632"/>
        <end position="645"/>
    </location>
</feature>
<feature type="domain" description="HMG box" evidence="22">
    <location>
        <begin position="549"/>
        <end position="615"/>
    </location>
</feature>
<dbReference type="Pfam" id="PF21103">
    <property type="entry name" value="PH1_SSRP1-like"/>
    <property type="match status" value="1"/>
</dbReference>
<keyword evidence="12" id="KW-0234">DNA repair</keyword>
<dbReference type="GO" id="GO:0005730">
    <property type="term" value="C:nucleolus"/>
    <property type="evidence" value="ECO:0007669"/>
    <property type="project" value="UniProtKB-SubCell"/>
</dbReference>
<dbReference type="InterPro" id="IPR038167">
    <property type="entry name" value="SSRP1_sf"/>
</dbReference>
<keyword evidence="9" id="KW-0805">Transcription regulation</keyword>
<dbReference type="Proteomes" id="UP000076502">
    <property type="component" value="Unassembled WGS sequence"/>
</dbReference>
<dbReference type="PRINTS" id="PR00887">
    <property type="entry name" value="SSRCOGNITION"/>
</dbReference>
<dbReference type="FunFam" id="2.30.29.30:FF:000098">
    <property type="entry name" value="Fact complex subunit ssrp1"/>
    <property type="match status" value="1"/>
</dbReference>
<evidence type="ECO:0000256" key="18">
    <source>
        <dbReference type="ARBA" id="ARBA00081248"/>
    </source>
</evidence>
<dbReference type="Pfam" id="PF17292">
    <property type="entry name" value="POB3_N"/>
    <property type="match status" value="1"/>
</dbReference>
<evidence type="ECO:0000313" key="24">
    <source>
        <dbReference type="Proteomes" id="UP000076502"/>
    </source>
</evidence>
<dbReference type="SMART" id="SM01287">
    <property type="entry name" value="Rtt106"/>
    <property type="match status" value="1"/>
</dbReference>
<accession>A0A154PHC4</accession>
<dbReference type="GO" id="GO:0031491">
    <property type="term" value="F:nucleosome binding"/>
    <property type="evidence" value="ECO:0007669"/>
    <property type="project" value="TreeGrafter"/>
</dbReference>
<keyword evidence="24" id="KW-1185">Reference proteome</keyword>
<evidence type="ECO:0000256" key="10">
    <source>
        <dbReference type="ARBA" id="ARBA00023125"/>
    </source>
</evidence>
<dbReference type="InterPro" id="IPR050454">
    <property type="entry name" value="RTT106/SSRP1_HistChap/FACT"/>
</dbReference>
<dbReference type="InterPro" id="IPR024954">
    <property type="entry name" value="SSRP1_DD"/>
</dbReference>
<dbReference type="CDD" id="cd13231">
    <property type="entry name" value="PH2_SSRP1-like"/>
    <property type="match status" value="1"/>
</dbReference>
<dbReference type="FunFam" id="2.30.29.220:FF:000001">
    <property type="entry name" value="FACT complex subunit SSRP1"/>
    <property type="match status" value="1"/>
</dbReference>
<evidence type="ECO:0000256" key="16">
    <source>
        <dbReference type="ARBA" id="ARBA00068863"/>
    </source>
</evidence>
<dbReference type="Pfam" id="PF08512">
    <property type="entry name" value="Rttp106-like_middle"/>
    <property type="match status" value="1"/>
</dbReference>
<dbReference type="InterPro" id="IPR000969">
    <property type="entry name" value="SSRP1/POB3"/>
</dbReference>
<evidence type="ECO:0000256" key="15">
    <source>
        <dbReference type="ARBA" id="ARBA00058159"/>
    </source>
</evidence>
<organism evidence="23 24">
    <name type="scientific">Dufourea novaeangliae</name>
    <name type="common">Sweat bee</name>
    <dbReference type="NCBI Taxonomy" id="178035"/>
    <lineage>
        <taxon>Eukaryota</taxon>
        <taxon>Metazoa</taxon>
        <taxon>Ecdysozoa</taxon>
        <taxon>Arthropoda</taxon>
        <taxon>Hexapoda</taxon>
        <taxon>Insecta</taxon>
        <taxon>Pterygota</taxon>
        <taxon>Neoptera</taxon>
        <taxon>Endopterygota</taxon>
        <taxon>Hymenoptera</taxon>
        <taxon>Apocrita</taxon>
        <taxon>Aculeata</taxon>
        <taxon>Apoidea</taxon>
        <taxon>Anthophila</taxon>
        <taxon>Halictidae</taxon>
        <taxon>Rophitinae</taxon>
        <taxon>Dufourea</taxon>
    </lineage>
</organism>
<feature type="compositionally biased region" description="Basic and acidic residues" evidence="21">
    <location>
        <begin position="458"/>
        <end position="467"/>
    </location>
</feature>
<dbReference type="GO" id="GO:0035101">
    <property type="term" value="C:FACT complex"/>
    <property type="evidence" value="ECO:0007669"/>
    <property type="project" value="TreeGrafter"/>
</dbReference>
<feature type="compositionally biased region" description="Basic and acidic residues" evidence="21">
    <location>
        <begin position="685"/>
        <end position="703"/>
    </location>
</feature>
<evidence type="ECO:0000256" key="3">
    <source>
        <dbReference type="ARBA" id="ARBA00010060"/>
    </source>
</evidence>
<dbReference type="GO" id="GO:1902275">
    <property type="term" value="P:regulation of chromatin organization"/>
    <property type="evidence" value="ECO:0007669"/>
    <property type="project" value="TreeGrafter"/>
</dbReference>
<dbReference type="Pfam" id="PF03531">
    <property type="entry name" value="SSrecog"/>
    <property type="match status" value="1"/>
</dbReference>
<feature type="compositionally biased region" description="Basic and acidic residues" evidence="21">
    <location>
        <begin position="710"/>
        <end position="754"/>
    </location>
</feature>
<dbReference type="GO" id="GO:0003677">
    <property type="term" value="F:DNA binding"/>
    <property type="evidence" value="ECO:0007669"/>
    <property type="project" value="UniProtKB-UniRule"/>
</dbReference>
<evidence type="ECO:0000256" key="12">
    <source>
        <dbReference type="ARBA" id="ARBA00023204"/>
    </source>
</evidence>
<evidence type="ECO:0000313" key="23">
    <source>
        <dbReference type="EMBL" id="KZC11261.1"/>
    </source>
</evidence>
<dbReference type="FunFam" id="1.10.30.10:FF:000036">
    <property type="entry name" value="high mobility group protein D"/>
    <property type="match status" value="1"/>
</dbReference>
<evidence type="ECO:0000256" key="6">
    <source>
        <dbReference type="ARBA" id="ARBA00022705"/>
    </source>
</evidence>
<evidence type="ECO:0000256" key="17">
    <source>
        <dbReference type="ARBA" id="ARBA00077775"/>
    </source>
</evidence>
<evidence type="ECO:0000256" key="21">
    <source>
        <dbReference type="SAM" id="MobiDB-lite"/>
    </source>
</evidence>
<dbReference type="PANTHER" id="PTHR45849">
    <property type="entry name" value="FACT COMPLEX SUBUNIT SSRP1"/>
    <property type="match status" value="1"/>
</dbReference>
<dbReference type="InterPro" id="IPR009071">
    <property type="entry name" value="HMG_box_dom"/>
</dbReference>
<evidence type="ECO:0000256" key="1">
    <source>
        <dbReference type="ARBA" id="ARBA00004286"/>
    </source>
</evidence>
<evidence type="ECO:0000256" key="13">
    <source>
        <dbReference type="ARBA" id="ARBA00023242"/>
    </source>
</evidence>
<dbReference type="Gene3D" id="2.30.29.30">
    <property type="entry name" value="Pleckstrin-homology domain (PH domain)/Phosphotyrosine-binding domain (PTB)"/>
    <property type="match status" value="2"/>
</dbReference>